<feature type="non-terminal residue" evidence="1">
    <location>
        <position position="1"/>
    </location>
</feature>
<comment type="caution">
    <text evidence="1">The sequence shown here is derived from an EMBL/GenBank/DDBJ whole genome shotgun (WGS) entry which is preliminary data.</text>
</comment>
<sequence length="62" mass="6991">MEGVVLAIVYEISSLEVHCHFHFNPLSAAEKKKLVYSLIHDVLACAVEKKKLVHILIHDVLV</sequence>
<gene>
    <name evidence="1" type="ORF">QYM36_009723</name>
</gene>
<proteinExistence type="predicted"/>
<accession>A0AA88HXD5</accession>
<dbReference type="Proteomes" id="UP001187531">
    <property type="component" value="Unassembled WGS sequence"/>
</dbReference>
<name>A0AA88HXD5_ARTSF</name>
<evidence type="ECO:0000313" key="1">
    <source>
        <dbReference type="EMBL" id="KAK2713926.1"/>
    </source>
</evidence>
<dbReference type="EMBL" id="JAVRJZ010000014">
    <property type="protein sequence ID" value="KAK2713926.1"/>
    <property type="molecule type" value="Genomic_DNA"/>
</dbReference>
<keyword evidence="2" id="KW-1185">Reference proteome</keyword>
<evidence type="ECO:0000313" key="2">
    <source>
        <dbReference type="Proteomes" id="UP001187531"/>
    </source>
</evidence>
<protein>
    <submittedName>
        <fullName evidence="1">Uncharacterized protein</fullName>
    </submittedName>
</protein>
<dbReference type="AlphaFoldDB" id="A0AA88HXD5"/>
<organism evidence="1 2">
    <name type="scientific">Artemia franciscana</name>
    <name type="common">Brine shrimp</name>
    <name type="synonym">Artemia sanfranciscana</name>
    <dbReference type="NCBI Taxonomy" id="6661"/>
    <lineage>
        <taxon>Eukaryota</taxon>
        <taxon>Metazoa</taxon>
        <taxon>Ecdysozoa</taxon>
        <taxon>Arthropoda</taxon>
        <taxon>Crustacea</taxon>
        <taxon>Branchiopoda</taxon>
        <taxon>Anostraca</taxon>
        <taxon>Artemiidae</taxon>
        <taxon>Artemia</taxon>
    </lineage>
</organism>
<reference evidence="1" key="1">
    <citation type="submission" date="2023-07" db="EMBL/GenBank/DDBJ databases">
        <title>Chromosome-level genome assembly of Artemia franciscana.</title>
        <authorList>
            <person name="Jo E."/>
        </authorList>
    </citation>
    <scope>NUCLEOTIDE SEQUENCE</scope>
    <source>
        <tissue evidence="1">Whole body</tissue>
    </source>
</reference>